<evidence type="ECO:0000313" key="2">
    <source>
        <dbReference type="Proteomes" id="UP000502041"/>
    </source>
</evidence>
<sequence length="85" mass="9581">MSTVNFSVPDDVKAAFNAAFNATFEGQNKSAVIADLMREAVERAHQKTNSQAAYLRILERRKHAPSMTRRIFVLPVKKVGRDCCR</sequence>
<dbReference type="Proteomes" id="UP000502041">
    <property type="component" value="Chromosome"/>
</dbReference>
<dbReference type="EMBL" id="CP051461">
    <property type="protein sequence ID" value="QJC56760.1"/>
    <property type="molecule type" value="Genomic_DNA"/>
</dbReference>
<organism evidence="1 2">
    <name type="scientific">Polaromonas vacuolata</name>
    <dbReference type="NCBI Taxonomy" id="37448"/>
    <lineage>
        <taxon>Bacteria</taxon>
        <taxon>Pseudomonadati</taxon>
        <taxon>Pseudomonadota</taxon>
        <taxon>Betaproteobacteria</taxon>
        <taxon>Burkholderiales</taxon>
        <taxon>Comamonadaceae</taxon>
        <taxon>Polaromonas</taxon>
    </lineage>
</organism>
<accession>A0A6H2HAA8</accession>
<dbReference type="KEGG" id="pvac:HC248_02070"/>
<protein>
    <submittedName>
        <fullName evidence="1">Uncharacterized protein</fullName>
    </submittedName>
</protein>
<evidence type="ECO:0000313" key="1">
    <source>
        <dbReference type="EMBL" id="QJC56760.1"/>
    </source>
</evidence>
<gene>
    <name evidence="1" type="ORF">HC248_02070</name>
</gene>
<keyword evidence="2" id="KW-1185">Reference proteome</keyword>
<dbReference type="RefSeq" id="WP_202882366.1">
    <property type="nucleotide sequence ID" value="NZ_CP051461.1"/>
</dbReference>
<dbReference type="AlphaFoldDB" id="A0A6H2HAA8"/>
<proteinExistence type="predicted"/>
<name>A0A6H2HAA8_9BURK</name>
<reference evidence="1 2" key="1">
    <citation type="submission" date="2020-04" db="EMBL/GenBank/DDBJ databases">
        <title>Complete genome of a Psychrophilic, Marine, Gas Vacuolate Bacterium Polaromonas vacuolata KCTC 22033T.</title>
        <authorList>
            <person name="Hwang K."/>
            <person name="Kim K.M."/>
        </authorList>
    </citation>
    <scope>NUCLEOTIDE SEQUENCE [LARGE SCALE GENOMIC DNA]</scope>
    <source>
        <strain evidence="1 2">KCTC 22033</strain>
    </source>
</reference>